<dbReference type="InterPro" id="IPR005097">
    <property type="entry name" value="Sacchrp_dh_NADP-bd"/>
</dbReference>
<dbReference type="PANTHER" id="PTHR11133:SF22">
    <property type="entry name" value="ALPHA-AMINOADIPIC SEMIALDEHYDE SYNTHASE, MITOCHONDRIAL"/>
    <property type="match status" value="1"/>
</dbReference>
<evidence type="ECO:0000259" key="3">
    <source>
        <dbReference type="Pfam" id="PF16653"/>
    </source>
</evidence>
<name>A0ABT3K709_9PROT</name>
<evidence type="ECO:0000256" key="1">
    <source>
        <dbReference type="ARBA" id="ARBA00023002"/>
    </source>
</evidence>
<dbReference type="InterPro" id="IPR051168">
    <property type="entry name" value="AASS"/>
</dbReference>
<protein>
    <submittedName>
        <fullName evidence="4">Saccharopine dehydrogenase NADP-binding domain-containing protein</fullName>
    </submittedName>
</protein>
<dbReference type="EMBL" id="JANGSQ010000106">
    <property type="protein sequence ID" value="MCW4591212.1"/>
    <property type="molecule type" value="Genomic_DNA"/>
</dbReference>
<feature type="domain" description="Saccharopine dehydrogenase-like C-terminal" evidence="3">
    <location>
        <begin position="125"/>
        <end position="346"/>
    </location>
</feature>
<comment type="caution">
    <text evidence="4">The sequence shown here is derived from an EMBL/GenBank/DDBJ whole genome shotgun (WGS) entry which is preliminary data.</text>
</comment>
<keyword evidence="5" id="KW-1185">Reference proteome</keyword>
<dbReference type="PANTHER" id="PTHR11133">
    <property type="entry name" value="SACCHAROPINE DEHYDROGENASE"/>
    <property type="match status" value="1"/>
</dbReference>
<reference evidence="4 5" key="1">
    <citation type="submission" date="2022-07" db="EMBL/GenBank/DDBJ databases">
        <title>Genome stability of Gluconacetobacter entanii AV429.</title>
        <authorList>
            <person name="Trcek J."/>
            <person name="Cepec E."/>
        </authorList>
    </citation>
    <scope>NUCLEOTIDE SEQUENCE [LARGE SCALE GENOMIC DNA]</scope>
    <source>
        <strain evidence="4 5">AV429_2022</strain>
    </source>
</reference>
<accession>A0ABT3K709</accession>
<evidence type="ECO:0000313" key="4">
    <source>
        <dbReference type="EMBL" id="MCW4591212.1"/>
    </source>
</evidence>
<keyword evidence="1" id="KW-0560">Oxidoreductase</keyword>
<dbReference type="Proteomes" id="UP001526337">
    <property type="component" value="Unassembled WGS sequence"/>
</dbReference>
<sequence>MVMRKILVIGAGNIGSTIADFLASTGDYTVTLTDRDHNTLKTASVPDSVQRTVADLAEEGVLPALLQGCFAVLSAAPFHLTTRIASAAAAAGVNYLDLTEDVASTKIVRELSTKAPSVAFIPQCGLAPGFVSIVAHDIARRFDSVDTIQLRVGALPEYSTNALGYNLTWSTDGVINEYIEPCEAIVSGKRRLVPALDGLESLTIDGVKYEAFNTSGGLGSLCDTYDGRVRELNYRTIRYPGHAAIMKVLLNDLRLSERRDVIKSIFEHALPVTMQDVIIILVTVSGQRDGRLTQETFVRAIHGATVNGRPRTGIQITTAGAICAVLDLLAEGRIPTSGLVLQEDIALSQFLENRFGKFYQDSRR</sequence>
<evidence type="ECO:0000313" key="5">
    <source>
        <dbReference type="Proteomes" id="UP001526337"/>
    </source>
</evidence>
<dbReference type="InterPro" id="IPR032095">
    <property type="entry name" value="Sacchrp_dh-like_C"/>
</dbReference>
<organism evidence="4 5">
    <name type="scientific">Gluconacetobacter entanii</name>
    <dbReference type="NCBI Taxonomy" id="108528"/>
    <lineage>
        <taxon>Bacteria</taxon>
        <taxon>Pseudomonadati</taxon>
        <taxon>Pseudomonadota</taxon>
        <taxon>Alphaproteobacteria</taxon>
        <taxon>Acetobacterales</taxon>
        <taxon>Acetobacteraceae</taxon>
        <taxon>Gluconacetobacter</taxon>
    </lineage>
</organism>
<dbReference type="Pfam" id="PF16653">
    <property type="entry name" value="Sacchrp_dh_C"/>
    <property type="match status" value="1"/>
</dbReference>
<proteinExistence type="predicted"/>
<gene>
    <name evidence="4" type="ORF">NO263_11535</name>
</gene>
<dbReference type="Pfam" id="PF03435">
    <property type="entry name" value="Sacchrp_dh_NADP"/>
    <property type="match status" value="1"/>
</dbReference>
<feature type="domain" description="Saccharopine dehydrogenase NADP binding" evidence="2">
    <location>
        <begin position="6"/>
        <end position="102"/>
    </location>
</feature>
<evidence type="ECO:0000259" key="2">
    <source>
        <dbReference type="Pfam" id="PF03435"/>
    </source>
</evidence>